<dbReference type="FunFam" id="3.30.70.360:FF:000001">
    <property type="entry name" value="N-acetyldiaminopimelate deacetylase"/>
    <property type="match status" value="1"/>
</dbReference>
<keyword evidence="5" id="KW-1185">Reference proteome</keyword>
<evidence type="ECO:0000313" key="5">
    <source>
        <dbReference type="Proteomes" id="UP000001227"/>
    </source>
</evidence>
<dbReference type="HOGENOM" id="CLU_023257_0_1_10"/>
<evidence type="ECO:0000313" key="4">
    <source>
        <dbReference type="EMBL" id="ACE06439.1"/>
    </source>
</evidence>
<dbReference type="Gene3D" id="3.40.630.10">
    <property type="entry name" value="Zn peptidases"/>
    <property type="match status" value="1"/>
</dbReference>
<dbReference type="InterPro" id="IPR011650">
    <property type="entry name" value="Peptidase_M20_dimer"/>
</dbReference>
<evidence type="ECO:0000256" key="1">
    <source>
        <dbReference type="ARBA" id="ARBA00022801"/>
    </source>
</evidence>
<dbReference type="CDD" id="cd03886">
    <property type="entry name" value="M20_Acy1"/>
    <property type="match status" value="1"/>
</dbReference>
<name>B3ET87_AMOA5</name>
<reference evidence="4 5" key="1">
    <citation type="journal article" date="2010" name="J. Bacteriol.">
        <title>The genome of the amoeba symbiont 'Candidatus Amoebophilus asiaticus' reveals common mechanisms for host cell interaction among amoeba-associated bacteria.</title>
        <authorList>
            <person name="Schmitz-Esser S."/>
            <person name="Tischler P."/>
            <person name="Arnold R."/>
            <person name="Montanaro J."/>
            <person name="Wagner M."/>
            <person name="Rattei T."/>
            <person name="Horn M."/>
        </authorList>
    </citation>
    <scope>NUCLEOTIDE SEQUENCE [LARGE SCALE GENOMIC DNA]</scope>
    <source>
        <strain evidence="4 5">5a2</strain>
    </source>
</reference>
<dbReference type="SUPFAM" id="SSF55031">
    <property type="entry name" value="Bacterial exopeptidase dimerisation domain"/>
    <property type="match status" value="1"/>
</dbReference>
<feature type="binding site" evidence="2">
    <location>
        <position position="107"/>
    </location>
    <ligand>
        <name>Mn(2+)</name>
        <dbReference type="ChEBI" id="CHEBI:29035"/>
        <label>2</label>
    </ligand>
</feature>
<dbReference type="NCBIfam" id="TIGR01891">
    <property type="entry name" value="amidohydrolases"/>
    <property type="match status" value="1"/>
</dbReference>
<comment type="cofactor">
    <cofactor evidence="2">
        <name>Mn(2+)</name>
        <dbReference type="ChEBI" id="CHEBI:29035"/>
    </cofactor>
    <text evidence="2">The Mn(2+) ion enhances activity.</text>
</comment>
<dbReference type="OrthoDB" id="9776731at2"/>
<dbReference type="PIRSF" id="PIRSF005962">
    <property type="entry name" value="Pept_M20D_amidohydro"/>
    <property type="match status" value="1"/>
</dbReference>
<dbReference type="RefSeq" id="WP_012473197.1">
    <property type="nucleotide sequence ID" value="NC_010830.1"/>
</dbReference>
<dbReference type="GO" id="GO:0019877">
    <property type="term" value="P:diaminopimelate biosynthetic process"/>
    <property type="evidence" value="ECO:0007669"/>
    <property type="project" value="UniProtKB-ARBA"/>
</dbReference>
<dbReference type="GO" id="GO:0046872">
    <property type="term" value="F:metal ion binding"/>
    <property type="evidence" value="ECO:0007669"/>
    <property type="project" value="UniProtKB-KW"/>
</dbReference>
<keyword evidence="2" id="KW-0464">Manganese</keyword>
<dbReference type="KEGG" id="aas:Aasi_1096"/>
<dbReference type="PANTHER" id="PTHR11014:SF63">
    <property type="entry name" value="METALLOPEPTIDASE, PUTATIVE (AFU_ORTHOLOGUE AFUA_6G09600)-RELATED"/>
    <property type="match status" value="1"/>
</dbReference>
<dbReference type="SUPFAM" id="SSF53187">
    <property type="entry name" value="Zn-dependent exopeptidases"/>
    <property type="match status" value="1"/>
</dbReference>
<sequence>MKQLRDRVQQLAQANQAQIVAIRRHLHENPELSFQEFNTAKFIAKTLREFGFEVQEGIANTGLVVVIKGKNPSKRTIALRGDIDALPIQEENTVSYKSKVEGVMHACGHDVHTSSLIGTALILHSLQAEFEGTVKLIFQPAEEKAPGGAINMIKEGVLQNPAPAIILGQHVCPIIPIGKVGFTKGTVMASADEIYITVKGKGGHAASPHAAVDPILIASHIIVALQQIVSRNTDPLKPCVLSICQIKAGEATNVIPEIVNLSGTIRTVSEEWRKEAHKKITHLCQSIAEGMGGTCEVNIGQGYPPTYNHPVMTERTFEAACNYMGHDNVHYMDMNMGGEDFAYYAQQIPGCFYMIGIQNIDKGINSFVHTPTFDVDEKVLEIAPGLMAWLALHELAVSED</sequence>
<dbReference type="InterPro" id="IPR017439">
    <property type="entry name" value="Amidohydrolase"/>
</dbReference>
<dbReference type="Proteomes" id="UP000001227">
    <property type="component" value="Chromosome"/>
</dbReference>
<proteinExistence type="predicted"/>
<dbReference type="PANTHER" id="PTHR11014">
    <property type="entry name" value="PEPTIDASE M20 FAMILY MEMBER"/>
    <property type="match status" value="1"/>
</dbReference>
<feature type="binding site" evidence="2">
    <location>
        <position position="109"/>
    </location>
    <ligand>
        <name>Mn(2+)</name>
        <dbReference type="ChEBI" id="CHEBI:29035"/>
        <label>2</label>
    </ligand>
</feature>
<feature type="binding site" evidence="2">
    <location>
        <position position="369"/>
    </location>
    <ligand>
        <name>Mn(2+)</name>
        <dbReference type="ChEBI" id="CHEBI:29035"/>
        <label>2</label>
    </ligand>
</feature>
<gene>
    <name evidence="4" type="ordered locus">Aasi_1096</name>
</gene>
<dbReference type="AlphaFoldDB" id="B3ET87"/>
<keyword evidence="2" id="KW-0479">Metal-binding</keyword>
<dbReference type="InterPro" id="IPR002933">
    <property type="entry name" value="Peptidase_M20"/>
</dbReference>
<protein>
    <recommendedName>
        <fullName evidence="3">Peptidase M20 dimerisation domain-containing protein</fullName>
    </recommendedName>
</protein>
<dbReference type="GO" id="GO:0050118">
    <property type="term" value="F:N-acetyldiaminopimelate deacetylase activity"/>
    <property type="evidence" value="ECO:0007669"/>
    <property type="project" value="UniProtKB-ARBA"/>
</dbReference>
<dbReference type="STRING" id="452471.Aasi_1096"/>
<organism evidence="4 5">
    <name type="scientific">Amoebophilus asiaticus (strain 5a2)</name>
    <dbReference type="NCBI Taxonomy" id="452471"/>
    <lineage>
        <taxon>Bacteria</taxon>
        <taxon>Pseudomonadati</taxon>
        <taxon>Bacteroidota</taxon>
        <taxon>Cytophagia</taxon>
        <taxon>Cytophagales</taxon>
        <taxon>Amoebophilaceae</taxon>
        <taxon>Candidatus Amoebophilus</taxon>
    </lineage>
</organism>
<feature type="domain" description="Peptidase M20 dimerisation" evidence="3">
    <location>
        <begin position="195"/>
        <end position="288"/>
    </location>
</feature>
<dbReference type="Pfam" id="PF07687">
    <property type="entry name" value="M20_dimer"/>
    <property type="match status" value="1"/>
</dbReference>
<evidence type="ECO:0000256" key="2">
    <source>
        <dbReference type="PIRSR" id="PIRSR005962-1"/>
    </source>
</evidence>
<accession>B3ET87</accession>
<dbReference type="eggNOG" id="COG1473">
    <property type="taxonomic scope" value="Bacteria"/>
</dbReference>
<dbReference type="InterPro" id="IPR036264">
    <property type="entry name" value="Bact_exopeptidase_dim_dom"/>
</dbReference>
<keyword evidence="1" id="KW-0378">Hydrolase</keyword>
<dbReference type="EMBL" id="CP001102">
    <property type="protein sequence ID" value="ACE06439.1"/>
    <property type="molecule type" value="Genomic_DNA"/>
</dbReference>
<dbReference type="Pfam" id="PF01546">
    <property type="entry name" value="Peptidase_M20"/>
    <property type="match status" value="1"/>
</dbReference>
<evidence type="ECO:0000259" key="3">
    <source>
        <dbReference type="Pfam" id="PF07687"/>
    </source>
</evidence>
<dbReference type="Gene3D" id="3.30.70.360">
    <property type="match status" value="1"/>
</dbReference>
<feature type="binding site" evidence="2">
    <location>
        <position position="143"/>
    </location>
    <ligand>
        <name>Mn(2+)</name>
        <dbReference type="ChEBI" id="CHEBI:29035"/>
        <label>2</label>
    </ligand>
</feature>
<feature type="binding site" evidence="2">
    <location>
        <position position="170"/>
    </location>
    <ligand>
        <name>Mn(2+)</name>
        <dbReference type="ChEBI" id="CHEBI:29035"/>
        <label>2</label>
    </ligand>
</feature>